<proteinExistence type="predicted"/>
<accession>A0ACC1T760</accession>
<gene>
    <name evidence="1" type="ORF">NM688_g3017</name>
</gene>
<dbReference type="EMBL" id="JANHOG010000413">
    <property type="protein sequence ID" value="KAJ3554619.1"/>
    <property type="molecule type" value="Genomic_DNA"/>
</dbReference>
<dbReference type="Proteomes" id="UP001148662">
    <property type="component" value="Unassembled WGS sequence"/>
</dbReference>
<reference evidence="1" key="1">
    <citation type="submission" date="2022-07" db="EMBL/GenBank/DDBJ databases">
        <title>Genome Sequence of Phlebia brevispora.</title>
        <authorList>
            <person name="Buettner E."/>
        </authorList>
    </citation>
    <scope>NUCLEOTIDE SEQUENCE</scope>
    <source>
        <strain evidence="1">MPL23</strain>
    </source>
</reference>
<evidence type="ECO:0000313" key="2">
    <source>
        <dbReference type="Proteomes" id="UP001148662"/>
    </source>
</evidence>
<protein>
    <submittedName>
        <fullName evidence="1">Uncharacterized protein</fullName>
    </submittedName>
</protein>
<name>A0ACC1T760_9APHY</name>
<sequence length="193" mass="20393">MSLATPKVEEHNIPPAQRAALSYASPSHQSQTAEAGPSSSHARSRTASSRLDPAHSPEAAELATFSFSPSRRSSISQTLAPTLAPTSSARSQPALVRKKDSPALKPIPAAALLHSPPHSPPLRAMHGREGSLSIPVFSSTSRSRSGSVASVAPSREGSVYEGRTGRRESSRPVLPSFQPLPPMEFVKTTEDDD</sequence>
<organism evidence="1 2">
    <name type="scientific">Phlebia brevispora</name>
    <dbReference type="NCBI Taxonomy" id="194682"/>
    <lineage>
        <taxon>Eukaryota</taxon>
        <taxon>Fungi</taxon>
        <taxon>Dikarya</taxon>
        <taxon>Basidiomycota</taxon>
        <taxon>Agaricomycotina</taxon>
        <taxon>Agaricomycetes</taxon>
        <taxon>Polyporales</taxon>
        <taxon>Meruliaceae</taxon>
        <taxon>Phlebia</taxon>
    </lineage>
</organism>
<evidence type="ECO:0000313" key="1">
    <source>
        <dbReference type="EMBL" id="KAJ3554619.1"/>
    </source>
</evidence>
<keyword evidence="2" id="KW-1185">Reference proteome</keyword>
<comment type="caution">
    <text evidence="1">The sequence shown here is derived from an EMBL/GenBank/DDBJ whole genome shotgun (WGS) entry which is preliminary data.</text>
</comment>